<feature type="region of interest" description="Disordered" evidence="1">
    <location>
        <begin position="1"/>
        <end position="22"/>
    </location>
</feature>
<evidence type="ECO:0000256" key="1">
    <source>
        <dbReference type="SAM" id="MobiDB-lite"/>
    </source>
</evidence>
<dbReference type="VEuPathDB" id="FungiDB:AeMF1_019752"/>
<proteinExistence type="predicted"/>
<evidence type="ECO:0000313" key="2">
    <source>
        <dbReference type="EMBL" id="KAF0737755.1"/>
    </source>
</evidence>
<sequence length="151" mass="17445">MAFSTMTATTAPFTDAVSSSSPPIAVPTDLRCRYAYKECKHPRSQRKNGKLHSLCEFHRRKANSVQKQYAMKRRNMNSQTPNTSRQAETVSIKQDTHDIVYPRGMGSGGISVDEETFYRLLEIKQRIQDAWERRVYCEDPLRPPSAYYVDY</sequence>
<keyword evidence="3" id="KW-1185">Reference proteome</keyword>
<gene>
    <name evidence="2" type="ORF">Ae201684_006249</name>
</gene>
<evidence type="ECO:0000313" key="3">
    <source>
        <dbReference type="Proteomes" id="UP000481153"/>
    </source>
</evidence>
<dbReference type="Proteomes" id="UP000481153">
    <property type="component" value="Unassembled WGS sequence"/>
</dbReference>
<accession>A0A6G0XCJ8</accession>
<organism evidence="2 3">
    <name type="scientific">Aphanomyces euteiches</name>
    <dbReference type="NCBI Taxonomy" id="100861"/>
    <lineage>
        <taxon>Eukaryota</taxon>
        <taxon>Sar</taxon>
        <taxon>Stramenopiles</taxon>
        <taxon>Oomycota</taxon>
        <taxon>Saprolegniomycetes</taxon>
        <taxon>Saprolegniales</taxon>
        <taxon>Verrucalvaceae</taxon>
        <taxon>Aphanomyces</taxon>
    </lineage>
</organism>
<dbReference type="EMBL" id="VJMJ01000081">
    <property type="protein sequence ID" value="KAF0737755.1"/>
    <property type="molecule type" value="Genomic_DNA"/>
</dbReference>
<reference evidence="2 3" key="1">
    <citation type="submission" date="2019-07" db="EMBL/GenBank/DDBJ databases">
        <title>Genomics analysis of Aphanomyces spp. identifies a new class of oomycete effector associated with host adaptation.</title>
        <authorList>
            <person name="Gaulin E."/>
        </authorList>
    </citation>
    <scope>NUCLEOTIDE SEQUENCE [LARGE SCALE GENOMIC DNA]</scope>
    <source>
        <strain evidence="2 3">ATCC 201684</strain>
    </source>
</reference>
<protein>
    <submittedName>
        <fullName evidence="2">Uncharacterized protein</fullName>
    </submittedName>
</protein>
<comment type="caution">
    <text evidence="2">The sequence shown here is derived from an EMBL/GenBank/DDBJ whole genome shotgun (WGS) entry which is preliminary data.</text>
</comment>
<feature type="compositionally biased region" description="Polar residues" evidence="1">
    <location>
        <begin position="1"/>
        <end position="12"/>
    </location>
</feature>
<dbReference type="AlphaFoldDB" id="A0A6G0XCJ8"/>
<name>A0A6G0XCJ8_9STRA</name>